<feature type="binding site" evidence="1">
    <location>
        <position position="20"/>
    </location>
    <ligand>
        <name>Zn(2+)</name>
        <dbReference type="ChEBI" id="CHEBI:29105"/>
    </ligand>
</feature>
<comment type="caution">
    <text evidence="3">The sequence shown here is derived from an EMBL/GenBank/DDBJ whole genome shotgun (WGS) entry which is preliminary data.</text>
</comment>
<keyword evidence="1" id="KW-0862">Zinc</keyword>
<evidence type="ECO:0000313" key="3">
    <source>
        <dbReference type="EMBL" id="TVT59839.1"/>
    </source>
</evidence>
<dbReference type="SMART" id="SM00994">
    <property type="entry name" value="zf-C4_ClpX"/>
    <property type="match status" value="1"/>
</dbReference>
<dbReference type="InterPro" id="IPR038366">
    <property type="entry name" value="Znf_CppX_C4_sf"/>
</dbReference>
<dbReference type="Pfam" id="PF06689">
    <property type="entry name" value="zf-C4_ClpX"/>
    <property type="match status" value="1"/>
</dbReference>
<dbReference type="SUPFAM" id="SSF57716">
    <property type="entry name" value="Glucocorticoid receptor-like (DNA-binding domain)"/>
    <property type="match status" value="1"/>
</dbReference>
<dbReference type="InterPro" id="IPR059188">
    <property type="entry name" value="Znf_CLPX-like"/>
</dbReference>
<feature type="domain" description="ClpX-type ZB" evidence="2">
    <location>
        <begin position="8"/>
        <end position="61"/>
    </location>
</feature>
<accession>A0A558DFN7</accession>
<name>A0A558DFN7_9GAMM</name>
<feature type="binding site" evidence="1">
    <location>
        <position position="23"/>
    </location>
    <ligand>
        <name>Zn(2+)</name>
        <dbReference type="ChEBI" id="CHEBI:29105"/>
    </ligand>
</feature>
<evidence type="ECO:0000256" key="1">
    <source>
        <dbReference type="PROSITE-ProRule" id="PRU01250"/>
    </source>
</evidence>
<dbReference type="GO" id="GO:0051082">
    <property type="term" value="F:unfolded protein binding"/>
    <property type="evidence" value="ECO:0007669"/>
    <property type="project" value="UniProtKB-UniRule"/>
</dbReference>
<dbReference type="Proteomes" id="UP000317355">
    <property type="component" value="Unassembled WGS sequence"/>
</dbReference>
<keyword evidence="1" id="KW-0143">Chaperone</keyword>
<comment type="similarity">
    <text evidence="1">Belongs to the ClpX chaperone family.</text>
</comment>
<feature type="binding site" evidence="1">
    <location>
        <position position="42"/>
    </location>
    <ligand>
        <name>Zn(2+)</name>
        <dbReference type="ChEBI" id="CHEBI:29105"/>
    </ligand>
</feature>
<protein>
    <recommendedName>
        <fullName evidence="2">ClpX-type ZB domain-containing protein</fullName>
    </recommendedName>
</protein>
<dbReference type="GO" id="GO:0046983">
    <property type="term" value="F:protein dimerization activity"/>
    <property type="evidence" value="ECO:0007669"/>
    <property type="project" value="UniProtKB-UniRule"/>
</dbReference>
<dbReference type="EMBL" id="VMRY01000003">
    <property type="protein sequence ID" value="TVT59839.1"/>
    <property type="molecule type" value="Genomic_DNA"/>
</dbReference>
<dbReference type="AlphaFoldDB" id="A0A558DFN7"/>
<evidence type="ECO:0000313" key="4">
    <source>
        <dbReference type="Proteomes" id="UP000317355"/>
    </source>
</evidence>
<gene>
    <name evidence="3" type="ORF">FHK82_02335</name>
</gene>
<dbReference type="Gene3D" id="6.20.220.10">
    <property type="entry name" value="ClpX chaperone, C4-type zinc finger domain"/>
    <property type="match status" value="1"/>
</dbReference>
<dbReference type="PROSITE" id="PS51902">
    <property type="entry name" value="CLPX_ZB"/>
    <property type="match status" value="1"/>
</dbReference>
<sequence length="61" mass="6853">MNPMNSNTIPSNRKPEPPFCSFCGKGTNQVKKMIQGPDAFICSDCIKEYRQKLIGETTNKD</sequence>
<dbReference type="GO" id="GO:0006457">
    <property type="term" value="P:protein folding"/>
    <property type="evidence" value="ECO:0007669"/>
    <property type="project" value="UniProtKB-UniRule"/>
</dbReference>
<organism evidence="3 4">
    <name type="scientific">Sedimenticola thiotaurini</name>
    <dbReference type="NCBI Taxonomy" id="1543721"/>
    <lineage>
        <taxon>Bacteria</taxon>
        <taxon>Pseudomonadati</taxon>
        <taxon>Pseudomonadota</taxon>
        <taxon>Gammaproteobacteria</taxon>
        <taxon>Chromatiales</taxon>
        <taxon>Sedimenticolaceae</taxon>
        <taxon>Sedimenticola</taxon>
    </lineage>
</organism>
<feature type="binding site" evidence="1">
    <location>
        <position position="45"/>
    </location>
    <ligand>
        <name>Zn(2+)</name>
        <dbReference type="ChEBI" id="CHEBI:29105"/>
    </ligand>
</feature>
<reference evidence="3 4" key="1">
    <citation type="submission" date="2019-07" db="EMBL/GenBank/DDBJ databases">
        <title>The pathways for chlorine oxyanion respiration interact through the shared metabolite chlorate.</title>
        <authorList>
            <person name="Barnum T.P."/>
            <person name="Cheng Y."/>
            <person name="Hill K.A."/>
            <person name="Lucas L.N."/>
            <person name="Carlson H.K."/>
            <person name="Coates J.D."/>
        </authorList>
    </citation>
    <scope>NUCLEOTIDE SEQUENCE [LARGE SCALE GENOMIC DNA]</scope>
    <source>
        <strain evidence="3">BK-3</strain>
    </source>
</reference>
<proteinExistence type="inferred from homology"/>
<evidence type="ECO:0000259" key="2">
    <source>
        <dbReference type="PROSITE" id="PS51902"/>
    </source>
</evidence>
<dbReference type="InterPro" id="IPR010603">
    <property type="entry name" value="Znf_CppX_C4"/>
</dbReference>
<keyword evidence="1" id="KW-0479">Metal-binding</keyword>
<dbReference type="GO" id="GO:0008270">
    <property type="term" value="F:zinc ion binding"/>
    <property type="evidence" value="ECO:0007669"/>
    <property type="project" value="UniProtKB-UniRule"/>
</dbReference>